<name>A0A644Y6K4_9ZZZZ</name>
<comment type="caution">
    <text evidence="1">The sequence shown here is derived from an EMBL/GenBank/DDBJ whole genome shotgun (WGS) entry which is preliminary data.</text>
</comment>
<reference evidence="1" key="1">
    <citation type="submission" date="2019-08" db="EMBL/GenBank/DDBJ databases">
        <authorList>
            <person name="Kucharzyk K."/>
            <person name="Murdoch R.W."/>
            <person name="Higgins S."/>
            <person name="Loffler F."/>
        </authorList>
    </citation>
    <scope>NUCLEOTIDE SEQUENCE</scope>
</reference>
<organism evidence="1">
    <name type="scientific">bioreactor metagenome</name>
    <dbReference type="NCBI Taxonomy" id="1076179"/>
    <lineage>
        <taxon>unclassified sequences</taxon>
        <taxon>metagenomes</taxon>
        <taxon>ecological metagenomes</taxon>
    </lineage>
</organism>
<dbReference type="EMBL" id="VSSQ01004204">
    <property type="protein sequence ID" value="MPM24186.1"/>
    <property type="molecule type" value="Genomic_DNA"/>
</dbReference>
<dbReference type="AlphaFoldDB" id="A0A644Y6K4"/>
<proteinExistence type="predicted"/>
<accession>A0A644Y6K4</accession>
<evidence type="ECO:0000313" key="1">
    <source>
        <dbReference type="EMBL" id="MPM24186.1"/>
    </source>
</evidence>
<gene>
    <name evidence="1" type="ORF">SDC9_70667</name>
</gene>
<protein>
    <submittedName>
        <fullName evidence="1">Uncharacterized protein</fullName>
    </submittedName>
</protein>
<sequence>MMKGINRPAFICIRLPDRTSARGRVLSTAPNAPPAPVMARMLAELVIPSLIQLKEVPFFSDLGIRVTARPTPRIRAVTGLPMKSKKAFAAPSPNGVDGKSATDFRAINTIGSKMGANERSAPGSFPYFSTSSSRETSGLAGISNLLEIFSA</sequence>